<dbReference type="Proteomes" id="UP000265719">
    <property type="component" value="Chromosome"/>
</dbReference>
<keyword evidence="2" id="KW-0472">Membrane</keyword>
<dbReference type="EMBL" id="CP063196">
    <property type="protein sequence ID" value="UOE18463.1"/>
    <property type="molecule type" value="Genomic_DNA"/>
</dbReference>
<accession>A0A399G3F1</accession>
<feature type="region of interest" description="Disordered" evidence="1">
    <location>
        <begin position="134"/>
        <end position="310"/>
    </location>
</feature>
<evidence type="ECO:0000256" key="2">
    <source>
        <dbReference type="SAM" id="Phobius"/>
    </source>
</evidence>
<feature type="compositionally biased region" description="Pro residues" evidence="1">
    <location>
        <begin position="136"/>
        <end position="160"/>
    </location>
</feature>
<evidence type="ECO:0000313" key="3">
    <source>
        <dbReference type="EMBL" id="UOE18463.1"/>
    </source>
</evidence>
<keyword evidence="2" id="KW-0812">Transmembrane</keyword>
<dbReference type="KEGG" id="thao:NI17_016755"/>
<keyword evidence="2" id="KW-1133">Transmembrane helix</keyword>
<dbReference type="AlphaFoldDB" id="A0A399G3F1"/>
<evidence type="ECO:0000313" key="4">
    <source>
        <dbReference type="Proteomes" id="UP000265719"/>
    </source>
</evidence>
<gene>
    <name evidence="3" type="ORF">NI17_016755</name>
</gene>
<protein>
    <submittedName>
        <fullName evidence="3">Uncharacterized protein</fullName>
    </submittedName>
</protein>
<keyword evidence="4" id="KW-1185">Reference proteome</keyword>
<proteinExistence type="predicted"/>
<feature type="compositionally biased region" description="Low complexity" evidence="1">
    <location>
        <begin position="242"/>
        <end position="267"/>
    </location>
</feature>
<evidence type="ECO:0000256" key="1">
    <source>
        <dbReference type="SAM" id="MobiDB-lite"/>
    </source>
</evidence>
<dbReference type="RefSeq" id="WP_068688158.1">
    <property type="nucleotide sequence ID" value="NZ_CP063196.1"/>
</dbReference>
<dbReference type="OrthoDB" id="10018953at2"/>
<organism evidence="3 4">
    <name type="scientific">Thermobifida halotolerans</name>
    <dbReference type="NCBI Taxonomy" id="483545"/>
    <lineage>
        <taxon>Bacteria</taxon>
        <taxon>Bacillati</taxon>
        <taxon>Actinomycetota</taxon>
        <taxon>Actinomycetes</taxon>
        <taxon>Streptosporangiales</taxon>
        <taxon>Nocardiopsidaceae</taxon>
        <taxon>Thermobifida</taxon>
    </lineage>
</organism>
<reference evidence="3" key="1">
    <citation type="submission" date="2020-10" db="EMBL/GenBank/DDBJ databases">
        <title>De novo genome project of the cellulose decomposer Thermobifida halotolerans type strain.</title>
        <authorList>
            <person name="Nagy I."/>
            <person name="Horvath B."/>
            <person name="Kukolya J."/>
            <person name="Nagy I."/>
            <person name="Orsini M."/>
        </authorList>
    </citation>
    <scope>NUCLEOTIDE SEQUENCE</scope>
    <source>
        <strain evidence="3">DSM 44931</strain>
    </source>
</reference>
<feature type="transmembrane region" description="Helical" evidence="2">
    <location>
        <begin position="345"/>
        <end position="365"/>
    </location>
</feature>
<feature type="compositionally biased region" description="Low complexity" evidence="1">
    <location>
        <begin position="161"/>
        <end position="194"/>
    </location>
</feature>
<name>A0A399G3F1_9ACTN</name>
<sequence length="384" mass="39303">MPPGMEAPPSRSSRRRRIGIPLGAMFIGCVLVPTLPASADATLVLRTENRSVAPGVSFSLPLSVENTLGSSEITITDATATADSSAVRELEVTGLPETLGPQDSAGAEVVGAAAENAAGSEIRVDVVVSYSYETPCAPPSPSHSPSPSPTPSPSPSPSGPPSASASADPSATADPSARPRPGTSPSPTASPSSGECAVIRTGTAEISAWVTVDTPIPTPTSPAPTSTPTRSPDRGQEPGGQTSAPPSTSTPDRTPPATRSPSPARTPQRPPAPHSPVSTRTPDSPSPNPSIPSRGQLPTDAVDLPELAGPADEYAELPMVTPGEEDGGNDAAATVAQEDERVDPLVTPFVLLLVLMLLLLLATPLGPVRRVRVRHAYVGRRRRH</sequence>